<keyword evidence="3" id="KW-1185">Reference proteome</keyword>
<accession>A0ABM1Y5A0</accession>
<evidence type="ECO:0000313" key="2">
    <source>
        <dbReference type="EnsemblMetazoa" id="AALFPA23_005856.P7536"/>
    </source>
</evidence>
<reference evidence="3" key="1">
    <citation type="journal article" date="2015" name="Proc. Natl. Acad. Sci. U.S.A.">
        <title>Genome sequence of the Asian Tiger mosquito, Aedes albopictus, reveals insights into its biology, genetics, and evolution.</title>
        <authorList>
            <person name="Chen X.G."/>
            <person name="Jiang X."/>
            <person name="Gu J."/>
            <person name="Xu M."/>
            <person name="Wu Y."/>
            <person name="Deng Y."/>
            <person name="Zhang C."/>
            <person name="Bonizzoni M."/>
            <person name="Dermauw W."/>
            <person name="Vontas J."/>
            <person name="Armbruster P."/>
            <person name="Huang X."/>
            <person name="Yang Y."/>
            <person name="Zhang H."/>
            <person name="He W."/>
            <person name="Peng H."/>
            <person name="Liu Y."/>
            <person name="Wu K."/>
            <person name="Chen J."/>
            <person name="Lirakis M."/>
            <person name="Topalis P."/>
            <person name="Van Leeuwen T."/>
            <person name="Hall A.B."/>
            <person name="Jiang X."/>
            <person name="Thorpe C."/>
            <person name="Mueller R.L."/>
            <person name="Sun C."/>
            <person name="Waterhouse R.M."/>
            <person name="Yan G."/>
            <person name="Tu Z.J."/>
            <person name="Fang X."/>
            <person name="James A.A."/>
        </authorList>
    </citation>
    <scope>NUCLEOTIDE SEQUENCE [LARGE SCALE GENOMIC DNA]</scope>
    <source>
        <strain evidence="3">Foshan</strain>
    </source>
</reference>
<dbReference type="GeneID" id="134288639"/>
<dbReference type="Proteomes" id="UP000069940">
    <property type="component" value="Unassembled WGS sequence"/>
</dbReference>
<feature type="compositionally biased region" description="Basic residues" evidence="1">
    <location>
        <begin position="220"/>
        <end position="233"/>
    </location>
</feature>
<feature type="region of interest" description="Disordered" evidence="1">
    <location>
        <begin position="213"/>
        <end position="233"/>
    </location>
</feature>
<evidence type="ECO:0000313" key="3">
    <source>
        <dbReference type="Proteomes" id="UP000069940"/>
    </source>
</evidence>
<organism evidence="2 3">
    <name type="scientific">Aedes albopictus</name>
    <name type="common">Asian tiger mosquito</name>
    <name type="synonym">Stegomyia albopicta</name>
    <dbReference type="NCBI Taxonomy" id="7160"/>
    <lineage>
        <taxon>Eukaryota</taxon>
        <taxon>Metazoa</taxon>
        <taxon>Ecdysozoa</taxon>
        <taxon>Arthropoda</taxon>
        <taxon>Hexapoda</taxon>
        <taxon>Insecta</taxon>
        <taxon>Pterygota</taxon>
        <taxon>Neoptera</taxon>
        <taxon>Endopterygota</taxon>
        <taxon>Diptera</taxon>
        <taxon>Nematocera</taxon>
        <taxon>Culicoidea</taxon>
        <taxon>Culicidae</taxon>
        <taxon>Culicinae</taxon>
        <taxon>Aedini</taxon>
        <taxon>Aedes</taxon>
        <taxon>Stegomyia</taxon>
    </lineage>
</organism>
<dbReference type="RefSeq" id="XP_062710026.1">
    <property type="nucleotide sequence ID" value="XM_062854042.1"/>
</dbReference>
<reference evidence="2" key="2">
    <citation type="submission" date="2025-05" db="UniProtKB">
        <authorList>
            <consortium name="EnsemblMetazoa"/>
        </authorList>
    </citation>
    <scope>IDENTIFICATION</scope>
    <source>
        <strain evidence="2">Foshan</strain>
    </source>
</reference>
<sequence length="327" mass="38069">MISTESNVGVGGEKDPGNERIKALEAQVAELTLMIEIIQRRMRGSVEQEDRRGGVKVVERFQGEEQIKIQFNTFDDTNDREMEPLSELPTCSYCERYDHVEDDCVVKKRILEIGRRLNEEKARKGQEQLGVARGLGPECETASNGITKPEGVANTQRPENCAIIGQEITYDTEKFDAVLPVKQTWFRKNDVLVSAKRSRKRETRQVVPWQAFSESGKSPSRTRNRLNRRKKGTEKRINRETVKEWLIEWSIASERWRIWFLKILSSYVGFVVQISGFSSCRIQWLSWLRRIYHQLTLLRFRGFGWEKTWHFPLQVSQEACQAKPSIM</sequence>
<name>A0ABM1Y5A0_AEDAL</name>
<proteinExistence type="predicted"/>
<evidence type="ECO:0000256" key="1">
    <source>
        <dbReference type="SAM" id="MobiDB-lite"/>
    </source>
</evidence>
<protein>
    <submittedName>
        <fullName evidence="2">Uncharacterized protein</fullName>
    </submittedName>
</protein>
<dbReference type="EnsemblMetazoa" id="AALFPA23_005856.R7536">
    <property type="protein sequence ID" value="AALFPA23_005856.P7536"/>
    <property type="gene ID" value="AALFPA23_005856"/>
</dbReference>